<name>A0A6M4H271_9PROT</name>
<dbReference type="EMBL" id="CP053073">
    <property type="protein sequence ID" value="QJR13452.1"/>
    <property type="molecule type" value="Genomic_DNA"/>
</dbReference>
<evidence type="ECO:0000256" key="1">
    <source>
        <dbReference type="SAM" id="SignalP"/>
    </source>
</evidence>
<dbReference type="AlphaFoldDB" id="A0A6M4H271"/>
<dbReference type="Proteomes" id="UP000503096">
    <property type="component" value="Chromosome"/>
</dbReference>
<reference evidence="2 3" key="1">
    <citation type="submission" date="2020-04" db="EMBL/GenBank/DDBJ databases">
        <title>Usitatibacter rugosus gen. nov., sp. nov. and Usitatibacter palustris sp. nov., novel members of Usitatibacteraceae fam. nov. within the order Nitrosomonadales isolated from soil.</title>
        <authorList>
            <person name="Huber K.J."/>
            <person name="Neumann-Schaal M."/>
            <person name="Geppert A."/>
            <person name="Luckner M."/>
            <person name="Wanner G."/>
            <person name="Overmann J."/>
        </authorList>
    </citation>
    <scope>NUCLEOTIDE SEQUENCE [LARGE SCALE GENOMIC DNA]</scope>
    <source>
        <strain evidence="2 3">Swamp67</strain>
    </source>
</reference>
<keyword evidence="3" id="KW-1185">Reference proteome</keyword>
<gene>
    <name evidence="2" type="ORF">DSM104440_00236</name>
</gene>
<accession>A0A6M4H271</accession>
<evidence type="ECO:0000313" key="2">
    <source>
        <dbReference type="EMBL" id="QJR13452.1"/>
    </source>
</evidence>
<protein>
    <submittedName>
        <fullName evidence="2">Uncharacterized protein</fullName>
    </submittedName>
</protein>
<organism evidence="2 3">
    <name type="scientific">Usitatibacter palustris</name>
    <dbReference type="NCBI Taxonomy" id="2732487"/>
    <lineage>
        <taxon>Bacteria</taxon>
        <taxon>Pseudomonadati</taxon>
        <taxon>Pseudomonadota</taxon>
        <taxon>Betaproteobacteria</taxon>
        <taxon>Nitrosomonadales</taxon>
        <taxon>Usitatibacteraceae</taxon>
        <taxon>Usitatibacter</taxon>
    </lineage>
</organism>
<feature type="chain" id="PRO_5026884591" evidence="1">
    <location>
        <begin position="25"/>
        <end position="693"/>
    </location>
</feature>
<feature type="signal peptide" evidence="1">
    <location>
        <begin position="1"/>
        <end position="24"/>
    </location>
</feature>
<dbReference type="InterPro" id="IPR009030">
    <property type="entry name" value="Growth_fac_rcpt_cys_sf"/>
</dbReference>
<dbReference type="SUPFAM" id="SSF57184">
    <property type="entry name" value="Growth factor receptor domain"/>
    <property type="match status" value="1"/>
</dbReference>
<sequence length="693" mass="71490">MKAFIARVLACIVFLLHMVGTAQAQLTNLAGGGTLPIGSGPLCGGFVNGKFQPPCKAVAAAFVSDVKYSCPAGSFFDANGKCYSCPANHTRTADAVTTDRACAKADPTIKGGDVAATFGGPLCKAAAGSWSFKDGSLGGSCWSCPNGYERSVLSVDDSRACRLPGKMGYASPTQVWKGNSDLAACQAHVQRYGPSGKGEVFYDGWVGYTGCWVCPAGFKRSTNAIYEKNGAMACFQNSPEAWSKATMLGKANCKPGEFEDARNGGECWSCRAGTTRSVYPVHEGRACTVWGGYVYAKATETGSSVLGCGTGLGSDKGETFFDTITSKDPNVQAAIRQQSGGTLPQGIGQSIGGTCWKCPVGYKRMDGSAPVYGAQACGSKTIVWKSAPYAHSGLFGLDGGEEVALALVKDGALINQLADAAVPKLAATSAEARKKVWDEIARTPQTSGPLLLAVLTRIKAVATNPAQASAAEKRLAASFSNAVVSFRTYLAKEALGAYHAWYDVTQAQKSANKGRASTPGASLGATVGGDVDLTVPPDYAQVTRDAIAASVHVGTVGAGIAGYLAITTENVMQAIFPSVITFKELLAGGATVSSITAGAGAGSLAASVGPQIAIAVAVELIIQVFQLAVEAKEAGPKLQANLLSAQQPYDLARLMRTTDGGDEITSYWTTVTSGTSRAPRNLAAFAAASASMR</sequence>
<dbReference type="RefSeq" id="WP_171160012.1">
    <property type="nucleotide sequence ID" value="NZ_CP053073.1"/>
</dbReference>
<dbReference type="InParanoid" id="A0A6M4H271"/>
<dbReference type="KEGG" id="upl:DSM104440_00236"/>
<proteinExistence type="predicted"/>
<evidence type="ECO:0000313" key="3">
    <source>
        <dbReference type="Proteomes" id="UP000503096"/>
    </source>
</evidence>
<keyword evidence="1" id="KW-0732">Signal</keyword>